<keyword evidence="1" id="KW-0472">Membrane</keyword>
<evidence type="ECO:0000256" key="1">
    <source>
        <dbReference type="SAM" id="Phobius"/>
    </source>
</evidence>
<proteinExistence type="predicted"/>
<dbReference type="Proteomes" id="UP001497493">
    <property type="component" value="Chromosome"/>
</dbReference>
<keyword evidence="3" id="KW-1185">Reference proteome</keyword>
<sequence>MKPSLDQIGAGGTWLAAAATAAPCCLPLLAAVGGTLGLSALARYGDVLVYALEFSIILAAFGQWSAYRRHRRRWLLAAGWGSAAVLLYAYLFAPTAAPLIYGGLLGLAGSALGSYLENRRCGACPPVQLRSRLTCPHCGRQQEETMPTDACVYFYECRGCGQVLKPKAGDCCVFCSYGTAKCPPVQAGGGACCA</sequence>
<feature type="transmembrane region" description="Helical" evidence="1">
    <location>
        <begin position="99"/>
        <end position="116"/>
    </location>
</feature>
<reference evidence="2 3" key="1">
    <citation type="submission" date="2024-04" db="EMBL/GenBank/DDBJ databases">
        <authorList>
            <person name="Cremers G."/>
        </authorList>
    </citation>
    <scope>NUCLEOTIDE SEQUENCE [LARGE SCALE GENOMIC DNA]</scope>
    <source>
        <strain evidence="2">MeCH1-AG</strain>
    </source>
</reference>
<organism evidence="2 3">
    <name type="scientific">Candidatus Methylocalor cossyra</name>
    <dbReference type="NCBI Taxonomy" id="3108543"/>
    <lineage>
        <taxon>Bacteria</taxon>
        <taxon>Pseudomonadati</taxon>
        <taxon>Pseudomonadota</taxon>
        <taxon>Gammaproteobacteria</taxon>
        <taxon>Methylococcales</taxon>
        <taxon>Methylococcaceae</taxon>
        <taxon>Candidatus Methylocalor</taxon>
    </lineage>
</organism>
<gene>
    <name evidence="2" type="ORF">MECH1_V1_2910</name>
</gene>
<accession>A0ABP1CBX7</accession>
<protein>
    <submittedName>
        <fullName evidence="2">C4-type Zn-finger protein</fullName>
    </submittedName>
</protein>
<feature type="transmembrane region" description="Helical" evidence="1">
    <location>
        <begin position="47"/>
        <end position="67"/>
    </location>
</feature>
<keyword evidence="1" id="KW-1133">Transmembrane helix</keyword>
<dbReference type="InterPro" id="IPR047677">
    <property type="entry name" value="GDCCVxC"/>
</dbReference>
<dbReference type="NCBIfam" id="NF041374">
    <property type="entry name" value="GDCCVxC"/>
    <property type="match status" value="1"/>
</dbReference>
<evidence type="ECO:0000313" key="3">
    <source>
        <dbReference type="Proteomes" id="UP001497493"/>
    </source>
</evidence>
<dbReference type="InterPro" id="IPR004891">
    <property type="entry name" value="Mercury-R_MerC"/>
</dbReference>
<name>A0ABP1CBX7_9GAMM</name>
<feature type="transmembrane region" description="Helical" evidence="1">
    <location>
        <begin position="12"/>
        <end position="41"/>
    </location>
</feature>
<evidence type="ECO:0000313" key="2">
    <source>
        <dbReference type="EMBL" id="CAL1241686.1"/>
    </source>
</evidence>
<feature type="transmembrane region" description="Helical" evidence="1">
    <location>
        <begin position="74"/>
        <end position="93"/>
    </location>
</feature>
<dbReference type="Gene3D" id="1.10.287.910">
    <property type="entry name" value="bacterial mercury transporter, merf"/>
    <property type="match status" value="1"/>
</dbReference>
<dbReference type="Pfam" id="PF03203">
    <property type="entry name" value="MerC"/>
    <property type="match status" value="1"/>
</dbReference>
<dbReference type="EMBL" id="OZ026884">
    <property type="protein sequence ID" value="CAL1241686.1"/>
    <property type="molecule type" value="Genomic_DNA"/>
</dbReference>
<keyword evidence="1" id="KW-0812">Transmembrane</keyword>